<dbReference type="AlphaFoldDB" id="A0A1I0V236"/>
<feature type="transmembrane region" description="Helical" evidence="8">
    <location>
        <begin position="86"/>
        <end position="104"/>
    </location>
</feature>
<keyword evidence="3" id="KW-1003">Cell membrane</keyword>
<dbReference type="Pfam" id="PF00893">
    <property type="entry name" value="Multi_Drug_Res"/>
    <property type="match status" value="1"/>
</dbReference>
<evidence type="ECO:0000256" key="1">
    <source>
        <dbReference type="ARBA" id="ARBA00004651"/>
    </source>
</evidence>
<feature type="transmembrane region" description="Helical" evidence="8">
    <location>
        <begin position="61"/>
        <end position="80"/>
    </location>
</feature>
<dbReference type="InterPro" id="IPR045324">
    <property type="entry name" value="Small_multidrug_res"/>
</dbReference>
<evidence type="ECO:0000256" key="7">
    <source>
        <dbReference type="RuleBase" id="RU003942"/>
    </source>
</evidence>
<evidence type="ECO:0000256" key="8">
    <source>
        <dbReference type="SAM" id="Phobius"/>
    </source>
</evidence>
<dbReference type="EMBL" id="FOJX01000001">
    <property type="protein sequence ID" value="SFA70375.1"/>
    <property type="molecule type" value="Genomic_DNA"/>
</dbReference>
<dbReference type="Gene3D" id="1.10.3730.20">
    <property type="match status" value="1"/>
</dbReference>
<dbReference type="PANTHER" id="PTHR30561:SF1">
    <property type="entry name" value="MULTIDRUG TRANSPORTER EMRE"/>
    <property type="match status" value="1"/>
</dbReference>
<evidence type="ECO:0000256" key="5">
    <source>
        <dbReference type="ARBA" id="ARBA00022989"/>
    </source>
</evidence>
<dbReference type="GO" id="GO:0022857">
    <property type="term" value="F:transmembrane transporter activity"/>
    <property type="evidence" value="ECO:0007669"/>
    <property type="project" value="InterPro"/>
</dbReference>
<comment type="subcellular location">
    <subcellularLocation>
        <location evidence="1 7">Cell membrane</location>
        <topology evidence="1 7">Multi-pass membrane protein</topology>
    </subcellularLocation>
</comment>
<name>A0A1I0V236_SELRU</name>
<sequence>MVKGYVLLAVAIALEIVSTSMLKASCGFTKLMPSAAFIIGMGTCFYIFSKSLMLLPLGIAYAIWAGVGTALTALVAVVIWHEQMDLTTGLGIVFIIVGVILLNIRSITS</sequence>
<protein>
    <submittedName>
        <fullName evidence="9">Small multidrug resistance pump</fullName>
    </submittedName>
</protein>
<keyword evidence="2" id="KW-0813">Transport</keyword>
<feature type="transmembrane region" description="Helical" evidence="8">
    <location>
        <begin position="32"/>
        <end position="49"/>
    </location>
</feature>
<dbReference type="Proteomes" id="UP000183843">
    <property type="component" value="Unassembled WGS sequence"/>
</dbReference>
<dbReference type="GO" id="GO:0005886">
    <property type="term" value="C:plasma membrane"/>
    <property type="evidence" value="ECO:0007669"/>
    <property type="project" value="UniProtKB-SubCell"/>
</dbReference>
<reference evidence="9 10" key="1">
    <citation type="submission" date="2016-10" db="EMBL/GenBank/DDBJ databases">
        <authorList>
            <person name="de Groot N.N."/>
        </authorList>
    </citation>
    <scope>NUCLEOTIDE SEQUENCE [LARGE SCALE GENOMIC DNA]</scope>
    <source>
        <strain evidence="9 10">L14</strain>
    </source>
</reference>
<dbReference type="InterPro" id="IPR037185">
    <property type="entry name" value="EmrE-like"/>
</dbReference>
<keyword evidence="6 8" id="KW-0472">Membrane</keyword>
<proteinExistence type="inferred from homology"/>
<evidence type="ECO:0000256" key="2">
    <source>
        <dbReference type="ARBA" id="ARBA00022448"/>
    </source>
</evidence>
<keyword evidence="4 7" id="KW-0812">Transmembrane</keyword>
<evidence type="ECO:0000313" key="10">
    <source>
        <dbReference type="Proteomes" id="UP000183843"/>
    </source>
</evidence>
<gene>
    <name evidence="9" type="ORF">SAMN05216587_101179</name>
</gene>
<evidence type="ECO:0000256" key="3">
    <source>
        <dbReference type="ARBA" id="ARBA00022475"/>
    </source>
</evidence>
<organism evidence="9 10">
    <name type="scientific">Selenomonas ruminantium</name>
    <dbReference type="NCBI Taxonomy" id="971"/>
    <lineage>
        <taxon>Bacteria</taxon>
        <taxon>Bacillati</taxon>
        <taxon>Bacillota</taxon>
        <taxon>Negativicutes</taxon>
        <taxon>Selenomonadales</taxon>
        <taxon>Selenomonadaceae</taxon>
        <taxon>Selenomonas</taxon>
    </lineage>
</organism>
<dbReference type="SUPFAM" id="SSF103481">
    <property type="entry name" value="Multidrug resistance efflux transporter EmrE"/>
    <property type="match status" value="1"/>
</dbReference>
<dbReference type="InterPro" id="IPR000390">
    <property type="entry name" value="Small_drug/metabolite_transptr"/>
</dbReference>
<dbReference type="PANTHER" id="PTHR30561">
    <property type="entry name" value="SMR FAMILY PROTON-DEPENDENT DRUG EFFLUX TRANSPORTER SUGE"/>
    <property type="match status" value="1"/>
</dbReference>
<keyword evidence="5 8" id="KW-1133">Transmembrane helix</keyword>
<evidence type="ECO:0000313" key="9">
    <source>
        <dbReference type="EMBL" id="SFA70375.1"/>
    </source>
</evidence>
<evidence type="ECO:0000256" key="6">
    <source>
        <dbReference type="ARBA" id="ARBA00023136"/>
    </source>
</evidence>
<dbReference type="RefSeq" id="WP_074811742.1">
    <property type="nucleotide sequence ID" value="NZ_FOJX01000001.1"/>
</dbReference>
<comment type="similarity">
    <text evidence="7">Belongs to the drug/metabolite transporter (DMT) superfamily. Small multidrug resistance (SMR) (TC 2.A.7.1) family.</text>
</comment>
<evidence type="ECO:0000256" key="4">
    <source>
        <dbReference type="ARBA" id="ARBA00022692"/>
    </source>
</evidence>
<accession>A0A1I0V236</accession>